<dbReference type="PANTHER" id="PTHR47572">
    <property type="entry name" value="LIPOPROTEIN-RELATED"/>
    <property type="match status" value="1"/>
</dbReference>
<dbReference type="InterPro" id="IPR005511">
    <property type="entry name" value="SMP-30"/>
</dbReference>
<evidence type="ECO:0000256" key="2">
    <source>
        <dbReference type="ARBA" id="ARBA00022801"/>
    </source>
</evidence>
<dbReference type="Gene3D" id="2.120.10.30">
    <property type="entry name" value="TolB, C-terminal domain"/>
    <property type="match status" value="1"/>
</dbReference>
<organism evidence="6 7">
    <name type="scientific">Saccharomonospora piscinae</name>
    <dbReference type="NCBI Taxonomy" id="687388"/>
    <lineage>
        <taxon>Bacteria</taxon>
        <taxon>Bacillati</taxon>
        <taxon>Actinomycetota</taxon>
        <taxon>Actinomycetes</taxon>
        <taxon>Pseudonocardiales</taxon>
        <taxon>Pseudonocardiaceae</taxon>
        <taxon>Saccharomonospora</taxon>
    </lineage>
</organism>
<protein>
    <submittedName>
        <fullName evidence="6">Gluconolactonase</fullName>
    </submittedName>
</protein>
<dbReference type="EMBL" id="MWIH01000002">
    <property type="protein sequence ID" value="OQO95055.1"/>
    <property type="molecule type" value="Genomic_DNA"/>
</dbReference>
<dbReference type="GO" id="GO:0016787">
    <property type="term" value="F:hydrolase activity"/>
    <property type="evidence" value="ECO:0007669"/>
    <property type="project" value="UniProtKB-KW"/>
</dbReference>
<dbReference type="Proteomes" id="UP000192591">
    <property type="component" value="Unassembled WGS sequence"/>
</dbReference>
<dbReference type="GO" id="GO:0046872">
    <property type="term" value="F:metal ion binding"/>
    <property type="evidence" value="ECO:0007669"/>
    <property type="project" value="UniProtKB-KW"/>
</dbReference>
<dbReference type="InterPro" id="IPR051262">
    <property type="entry name" value="SMP-30/CGR1_Lactonase"/>
</dbReference>
<feature type="binding site" evidence="4">
    <location>
        <position position="40"/>
    </location>
    <ligand>
        <name>a divalent metal cation</name>
        <dbReference type="ChEBI" id="CHEBI:60240"/>
    </ligand>
</feature>
<feature type="binding site" evidence="4">
    <location>
        <position position="127"/>
    </location>
    <ligand>
        <name>substrate</name>
    </ligand>
</feature>
<feature type="binding site" evidence="4">
    <location>
        <position position="184"/>
    </location>
    <ligand>
        <name>a divalent metal cation</name>
        <dbReference type="ChEBI" id="CHEBI:60240"/>
    </ligand>
</feature>
<evidence type="ECO:0000256" key="4">
    <source>
        <dbReference type="PIRSR" id="PIRSR605511-2"/>
    </source>
</evidence>
<keyword evidence="4" id="KW-0862">Zinc</keyword>
<evidence type="ECO:0000259" key="5">
    <source>
        <dbReference type="Pfam" id="PF08450"/>
    </source>
</evidence>
<comment type="cofactor">
    <cofactor evidence="4">
        <name>Zn(2+)</name>
        <dbReference type="ChEBI" id="CHEBI:29105"/>
    </cofactor>
    <text evidence="4">Binds 1 divalent metal cation per subunit.</text>
</comment>
<name>A0A1V9AD56_SACPI</name>
<evidence type="ECO:0000313" key="6">
    <source>
        <dbReference type="EMBL" id="OQO95055.1"/>
    </source>
</evidence>
<keyword evidence="2" id="KW-0378">Hydrolase</keyword>
<reference evidence="6 7" key="1">
    <citation type="submission" date="2017-02" db="EMBL/GenBank/DDBJ databases">
        <title>Draft genome of Saccharomonospora sp. 154.</title>
        <authorList>
            <person name="Alonso-Carmona G.S."/>
            <person name="De La Haba R."/>
            <person name="Vera-Gargallo B."/>
            <person name="Sandoval-Trujillo A.H."/>
            <person name="Ramirez-Duran N."/>
            <person name="Ventosa A."/>
        </authorList>
    </citation>
    <scope>NUCLEOTIDE SEQUENCE [LARGE SCALE GENOMIC DNA]</scope>
    <source>
        <strain evidence="6 7">LRS4.154</strain>
    </source>
</reference>
<keyword evidence="4" id="KW-0479">Metal-binding</keyword>
<keyword evidence="7" id="KW-1185">Reference proteome</keyword>
<comment type="caution">
    <text evidence="6">The sequence shown here is derived from an EMBL/GenBank/DDBJ whole genome shotgun (WGS) entry which is preliminary data.</text>
</comment>
<dbReference type="PANTHER" id="PTHR47572:SF4">
    <property type="entry name" value="LACTONASE DRP35"/>
    <property type="match status" value="1"/>
</dbReference>
<dbReference type="AlphaFoldDB" id="A0A1V9AD56"/>
<feature type="active site" description="Proton donor/acceptor" evidence="3">
    <location>
        <position position="231"/>
    </location>
</feature>
<accession>A0A1V9AD56</accession>
<evidence type="ECO:0000313" key="7">
    <source>
        <dbReference type="Proteomes" id="UP000192591"/>
    </source>
</evidence>
<dbReference type="STRING" id="1962155.B1813_03090"/>
<comment type="similarity">
    <text evidence="1">Belongs to the SMP-30/CGR1 family.</text>
</comment>
<sequence length="301" mass="33287">MRTTASDRIPAEFEVHDERFRGTGGDRVVERIFDGGRWVEGPAYSPAWRCLVFSDIPNDRVLRWDETTGAVGVWQQPAGHVNGHTIDRAGRLVRCEQGHRRLTRVEPDGRLTVLAERWRGLRFNSPNDVVEHSDGSLWFTDPSYGIDSDYEGHRAEPEIDGCHVYRVAPGGKVTRVADDLVRPNGLAFSADERTLFVVDTRRKHIRRFSVGDDGALGGGDVFADCTAGTFDGIRLDEHGRLWAAAHDGLHCFGDDGTLLGKLTLPQVCSNLTFGGPRRTVLYVTATTAVYSIMLNVSGARV</sequence>
<proteinExistence type="inferred from homology"/>
<feature type="binding site" evidence="4">
    <location>
        <position position="231"/>
    </location>
    <ligand>
        <name>a divalent metal cation</name>
        <dbReference type="ChEBI" id="CHEBI:60240"/>
    </ligand>
</feature>
<evidence type="ECO:0000256" key="3">
    <source>
        <dbReference type="PIRSR" id="PIRSR605511-1"/>
    </source>
</evidence>
<dbReference type="InterPro" id="IPR011042">
    <property type="entry name" value="6-blade_b-propeller_TolB-like"/>
</dbReference>
<gene>
    <name evidence="6" type="ORF">B1813_03090</name>
</gene>
<evidence type="ECO:0000256" key="1">
    <source>
        <dbReference type="ARBA" id="ARBA00008853"/>
    </source>
</evidence>
<dbReference type="RefSeq" id="WP_081190447.1">
    <property type="nucleotide sequence ID" value="NZ_MWIH01000002.1"/>
</dbReference>
<feature type="domain" description="SMP-30/Gluconolactonase/LRE-like region" evidence="5">
    <location>
        <begin position="39"/>
        <end position="286"/>
    </location>
</feature>
<dbReference type="Pfam" id="PF08450">
    <property type="entry name" value="SGL"/>
    <property type="match status" value="1"/>
</dbReference>
<dbReference type="SUPFAM" id="SSF63829">
    <property type="entry name" value="Calcium-dependent phosphotriesterase"/>
    <property type="match status" value="1"/>
</dbReference>
<dbReference type="InterPro" id="IPR013658">
    <property type="entry name" value="SGL"/>
</dbReference>
<dbReference type="PRINTS" id="PR01790">
    <property type="entry name" value="SMP30FAMILY"/>
</dbReference>